<keyword evidence="2" id="KW-0812">Transmembrane</keyword>
<reference evidence="3" key="1">
    <citation type="submission" date="2020-05" db="EMBL/GenBank/DDBJ databases">
        <authorList>
            <person name="Chiriac C."/>
            <person name="Salcher M."/>
            <person name="Ghai R."/>
            <person name="Kavagutti S V."/>
        </authorList>
    </citation>
    <scope>NUCLEOTIDE SEQUENCE</scope>
</reference>
<sequence>MARVKWVVGAAAAVGLVAGVLAGIVWGWSWAGRDRDELAGWVEAGATAAAFVAAAVAAVFAAGAFRLESRREQRWEEQQRSAQAALIAAWFEMRPEEWSHDGDRNLAWMFPSSGTDHIPSVAYRNASDVPVTRVRVELLMAAVDAETGGESGHQFGVMTRELIPPSSERGHWDLDESMVDKREELVGEATNAGYDQTLTRVVLEFTDAAGRRWVRDADGRLTLTFEPRDPRPPRWWRVIERRRRRREAERWDELVSTPPAQAAS</sequence>
<gene>
    <name evidence="3" type="ORF">UFOPK2761_01187</name>
</gene>
<name>A0A6J6SYT6_9ZZZZ</name>
<keyword evidence="2" id="KW-0472">Membrane</keyword>
<protein>
    <submittedName>
        <fullName evidence="3">Unannotated protein</fullName>
    </submittedName>
</protein>
<evidence type="ECO:0000256" key="2">
    <source>
        <dbReference type="SAM" id="Phobius"/>
    </source>
</evidence>
<dbReference type="EMBL" id="CAEZYQ010000007">
    <property type="protein sequence ID" value="CAB4739898.1"/>
    <property type="molecule type" value="Genomic_DNA"/>
</dbReference>
<accession>A0A6J6SYT6</accession>
<evidence type="ECO:0000313" key="3">
    <source>
        <dbReference type="EMBL" id="CAB4739898.1"/>
    </source>
</evidence>
<keyword evidence="2" id="KW-1133">Transmembrane helix</keyword>
<dbReference type="AlphaFoldDB" id="A0A6J6SYT6"/>
<feature type="region of interest" description="Disordered" evidence="1">
    <location>
        <begin position="244"/>
        <end position="264"/>
    </location>
</feature>
<feature type="transmembrane region" description="Helical" evidence="2">
    <location>
        <begin position="46"/>
        <end position="65"/>
    </location>
</feature>
<proteinExistence type="predicted"/>
<evidence type="ECO:0000256" key="1">
    <source>
        <dbReference type="SAM" id="MobiDB-lite"/>
    </source>
</evidence>
<organism evidence="3">
    <name type="scientific">freshwater metagenome</name>
    <dbReference type="NCBI Taxonomy" id="449393"/>
    <lineage>
        <taxon>unclassified sequences</taxon>
        <taxon>metagenomes</taxon>
        <taxon>ecological metagenomes</taxon>
    </lineage>
</organism>